<comment type="similarity">
    <text evidence="1">Belongs to the CcdB toxin family.</text>
</comment>
<evidence type="ECO:0000256" key="3">
    <source>
        <dbReference type="ARBA" id="ARBA00022491"/>
    </source>
</evidence>
<evidence type="ECO:0000256" key="1">
    <source>
        <dbReference type="ARBA" id="ARBA00005230"/>
    </source>
</evidence>
<evidence type="ECO:0000256" key="5">
    <source>
        <dbReference type="ARBA" id="ARBA00023163"/>
    </source>
</evidence>
<evidence type="ECO:0000313" key="8">
    <source>
        <dbReference type="EMBL" id="MFC3127751.1"/>
    </source>
</evidence>
<evidence type="ECO:0000256" key="7">
    <source>
        <dbReference type="ARBA" id="ARBA00033135"/>
    </source>
</evidence>
<dbReference type="InterPro" id="IPR011067">
    <property type="entry name" value="Plasmid_toxin/cell-grow_inhib"/>
</dbReference>
<accession>A0ABV7GAU4</accession>
<sequence length="105" mass="11496">MAQFDVHPNPGRQRDNVPYVVTLQSARFDRAPTRLVAALIRGSALAMEAHYLAPRFTVLGQEVVLDVFNIATVPVARLGPPVAALSDEQSRAQLTRALDEFLTQA</sequence>
<dbReference type="Gene3D" id="2.30.30.110">
    <property type="match status" value="1"/>
</dbReference>
<name>A0ABV7GAU4_9PROT</name>
<dbReference type="Pfam" id="PF01845">
    <property type="entry name" value="CcdB"/>
    <property type="match status" value="1"/>
</dbReference>
<dbReference type="Proteomes" id="UP001595593">
    <property type="component" value="Unassembled WGS sequence"/>
</dbReference>
<evidence type="ECO:0000256" key="2">
    <source>
        <dbReference type="ARBA" id="ARBA00015075"/>
    </source>
</evidence>
<protein>
    <recommendedName>
        <fullName evidence="2">Toxin CcdB</fullName>
    </recommendedName>
    <alternativeName>
        <fullName evidence="7">Cytotoxic protein CcdB</fullName>
    </alternativeName>
    <alternativeName>
        <fullName evidence="6">Protein LetD</fullName>
    </alternativeName>
</protein>
<evidence type="ECO:0000256" key="6">
    <source>
        <dbReference type="ARBA" id="ARBA00029628"/>
    </source>
</evidence>
<dbReference type="RefSeq" id="WP_379599861.1">
    <property type="nucleotide sequence ID" value="NZ_JBHRTN010000029.1"/>
</dbReference>
<keyword evidence="9" id="KW-1185">Reference proteome</keyword>
<keyword evidence="5" id="KW-0804">Transcription</keyword>
<evidence type="ECO:0000313" key="9">
    <source>
        <dbReference type="Proteomes" id="UP001595593"/>
    </source>
</evidence>
<organism evidence="8 9">
    <name type="scientific">Teichococcus globiformis</name>
    <dbReference type="NCBI Taxonomy" id="2307229"/>
    <lineage>
        <taxon>Bacteria</taxon>
        <taxon>Pseudomonadati</taxon>
        <taxon>Pseudomonadota</taxon>
        <taxon>Alphaproteobacteria</taxon>
        <taxon>Acetobacterales</taxon>
        <taxon>Roseomonadaceae</taxon>
        <taxon>Roseomonas</taxon>
    </lineage>
</organism>
<reference evidence="9" key="1">
    <citation type="journal article" date="2019" name="Int. J. Syst. Evol. Microbiol.">
        <title>The Global Catalogue of Microorganisms (GCM) 10K type strain sequencing project: providing services to taxonomists for standard genome sequencing and annotation.</title>
        <authorList>
            <consortium name="The Broad Institute Genomics Platform"/>
            <consortium name="The Broad Institute Genome Sequencing Center for Infectious Disease"/>
            <person name="Wu L."/>
            <person name="Ma J."/>
        </authorList>
    </citation>
    <scope>NUCLEOTIDE SEQUENCE [LARGE SCALE GENOMIC DNA]</scope>
    <source>
        <strain evidence="9">KCTC 52094</strain>
    </source>
</reference>
<keyword evidence="4" id="KW-0805">Transcription regulation</keyword>
<comment type="caution">
    <text evidence="8">The sequence shown here is derived from an EMBL/GenBank/DDBJ whole genome shotgun (WGS) entry which is preliminary data.</text>
</comment>
<keyword evidence="3" id="KW-0678">Repressor</keyword>
<evidence type="ECO:0000256" key="4">
    <source>
        <dbReference type="ARBA" id="ARBA00023015"/>
    </source>
</evidence>
<dbReference type="SUPFAM" id="SSF50118">
    <property type="entry name" value="Cell growth inhibitor/plasmid maintenance toxic component"/>
    <property type="match status" value="1"/>
</dbReference>
<proteinExistence type="inferred from homology"/>
<gene>
    <name evidence="8" type="ORF">ACFOD4_22020</name>
</gene>
<dbReference type="InterPro" id="IPR002712">
    <property type="entry name" value="CcdB"/>
</dbReference>
<dbReference type="EMBL" id="JBHRTN010000029">
    <property type="protein sequence ID" value="MFC3127751.1"/>
    <property type="molecule type" value="Genomic_DNA"/>
</dbReference>